<reference evidence="4" key="1">
    <citation type="journal article" date="2019" name="Int. J. Syst. Evol. Microbiol.">
        <title>The Global Catalogue of Microorganisms (GCM) 10K type strain sequencing project: providing services to taxonomists for standard genome sequencing and annotation.</title>
        <authorList>
            <consortium name="The Broad Institute Genomics Platform"/>
            <consortium name="The Broad Institute Genome Sequencing Center for Infectious Disease"/>
            <person name="Wu L."/>
            <person name="Ma J."/>
        </authorList>
    </citation>
    <scope>NUCLEOTIDE SEQUENCE [LARGE SCALE GENOMIC DNA]</scope>
    <source>
        <strain evidence="4">NCAIM B.02333</strain>
    </source>
</reference>
<dbReference type="Proteomes" id="UP001595685">
    <property type="component" value="Unassembled WGS sequence"/>
</dbReference>
<comment type="caution">
    <text evidence="3">The sequence shown here is derived from an EMBL/GenBank/DDBJ whole genome shotgun (WGS) entry which is preliminary data.</text>
</comment>
<feature type="compositionally biased region" description="Low complexity" evidence="1">
    <location>
        <begin position="35"/>
        <end position="48"/>
    </location>
</feature>
<evidence type="ECO:0000313" key="3">
    <source>
        <dbReference type="EMBL" id="MFC3687742.1"/>
    </source>
</evidence>
<feature type="region of interest" description="Disordered" evidence="1">
    <location>
        <begin position="28"/>
        <end position="51"/>
    </location>
</feature>
<sequence>MRTRTWLPATAGVLLLLGVLTARGGTAADEADLRPPAAEASPAPSEPAGPEVTVLEADGVPTARLGMDVHELADAAGGPGFVGLEEAPPEACLPVWATGPDSMPAFETSAWVRDGEVVAVVLSRWDTTTRVVAELETWLGPTLGSPVATASELPGARTTLERPFGAAGPTVTVVHVPAADGVEVVYADVSSGYQPGAGAGAGRITSVEVRSPGGRGCSQDAHPVQPEGRDGAPVLPPLVMGLDGLDVAPLGSPSAGLAALGFEGGLGGGPAGCEAFWRQDADGSWLSVTALDGVVVKVEGDGPTSPSLGVGAGDSLKAVLRAYPGAVGQGLEAAWATWETTVGQRVVRIDVGLSQRYAADVDLPVMGPPSLVQSVSVRDVATDPNRFC</sequence>
<keyword evidence="4" id="KW-1185">Reference proteome</keyword>
<evidence type="ECO:0000256" key="1">
    <source>
        <dbReference type="SAM" id="MobiDB-lite"/>
    </source>
</evidence>
<accession>A0ABV7WFK0</accession>
<dbReference type="EMBL" id="JBHRWW010000002">
    <property type="protein sequence ID" value="MFC3687742.1"/>
    <property type="molecule type" value="Genomic_DNA"/>
</dbReference>
<evidence type="ECO:0000313" key="4">
    <source>
        <dbReference type="Proteomes" id="UP001595685"/>
    </source>
</evidence>
<name>A0ABV7WFK0_9MICO</name>
<protein>
    <recommendedName>
        <fullName evidence="5">F5/8 type C domain-containing protein</fullName>
    </recommendedName>
</protein>
<evidence type="ECO:0000256" key="2">
    <source>
        <dbReference type="SAM" id="SignalP"/>
    </source>
</evidence>
<gene>
    <name evidence="3" type="ORF">ACFOLH_05235</name>
</gene>
<organism evidence="3 4">
    <name type="scientific">Aquipuribacter hungaricus</name>
    <dbReference type="NCBI Taxonomy" id="545624"/>
    <lineage>
        <taxon>Bacteria</taxon>
        <taxon>Bacillati</taxon>
        <taxon>Actinomycetota</taxon>
        <taxon>Actinomycetes</taxon>
        <taxon>Micrococcales</taxon>
        <taxon>Intrasporangiaceae</taxon>
        <taxon>Aquipuribacter</taxon>
    </lineage>
</organism>
<keyword evidence="2" id="KW-0732">Signal</keyword>
<evidence type="ECO:0008006" key="5">
    <source>
        <dbReference type="Google" id="ProtNLM"/>
    </source>
</evidence>
<proteinExistence type="predicted"/>
<dbReference type="RefSeq" id="WP_340293454.1">
    <property type="nucleotide sequence ID" value="NZ_JBBEOI010000109.1"/>
</dbReference>
<feature type="chain" id="PRO_5045730713" description="F5/8 type C domain-containing protein" evidence="2">
    <location>
        <begin position="28"/>
        <end position="388"/>
    </location>
</feature>
<feature type="signal peptide" evidence="2">
    <location>
        <begin position="1"/>
        <end position="27"/>
    </location>
</feature>